<organism evidence="2 3">
    <name type="scientific">Phyllosticta citriasiana</name>
    <dbReference type="NCBI Taxonomy" id="595635"/>
    <lineage>
        <taxon>Eukaryota</taxon>
        <taxon>Fungi</taxon>
        <taxon>Dikarya</taxon>
        <taxon>Ascomycota</taxon>
        <taxon>Pezizomycotina</taxon>
        <taxon>Dothideomycetes</taxon>
        <taxon>Dothideomycetes incertae sedis</taxon>
        <taxon>Botryosphaeriales</taxon>
        <taxon>Phyllostictaceae</taxon>
        <taxon>Phyllosticta</taxon>
    </lineage>
</organism>
<gene>
    <name evidence="2" type="ORF">IWZ03DRAFT_201813</name>
</gene>
<comment type="caution">
    <text evidence="2">The sequence shown here is derived from an EMBL/GenBank/DDBJ whole genome shotgun (WGS) entry which is preliminary data.</text>
</comment>
<sequence length="242" mass="26967">MRRRPRLCVTHKHCANRKCRSRCSKSQPRIRTQRVNPCPPWRRSLLDQCSTVQDPCPNASDALPSAKQAYRRSFLPATYRGLPMFETFGTMTLLRRGKGETKLEKRVALQNVRTASHRDRSSVLVSLLPSLFEAPLLLRSSISFDTARTFGAYSFCDGAVQSCAFFRSSALLVSIAHGRACRVSDVVDLKELWDAWSGTKTTSRDPDFMHSLKMSLPSTSSSFGISPEHSTSACNPSCLTSS</sequence>
<keyword evidence="3" id="KW-1185">Reference proteome</keyword>
<reference evidence="2 3" key="1">
    <citation type="submission" date="2024-04" db="EMBL/GenBank/DDBJ databases">
        <title>Phyllosticta paracitricarpa is synonymous to the EU quarantine fungus P. citricarpa based on phylogenomic analyses.</title>
        <authorList>
            <consortium name="Lawrence Berkeley National Laboratory"/>
            <person name="Van Ingen-Buijs V.A."/>
            <person name="Van Westerhoven A.C."/>
            <person name="Haridas S."/>
            <person name="Skiadas P."/>
            <person name="Martin F."/>
            <person name="Groenewald J.Z."/>
            <person name="Crous P.W."/>
            <person name="Seidl M.F."/>
        </authorList>
    </citation>
    <scope>NUCLEOTIDE SEQUENCE [LARGE SCALE GENOMIC DNA]</scope>
    <source>
        <strain evidence="2 3">CBS 123371</strain>
    </source>
</reference>
<evidence type="ECO:0000313" key="3">
    <source>
        <dbReference type="Proteomes" id="UP001363622"/>
    </source>
</evidence>
<dbReference type="Proteomes" id="UP001363622">
    <property type="component" value="Unassembled WGS sequence"/>
</dbReference>
<dbReference type="EMBL" id="JBBPHU010000007">
    <property type="protein sequence ID" value="KAK7515373.1"/>
    <property type="molecule type" value="Genomic_DNA"/>
</dbReference>
<name>A0ABR1KJU8_9PEZI</name>
<feature type="region of interest" description="Disordered" evidence="1">
    <location>
        <begin position="223"/>
        <end position="242"/>
    </location>
</feature>
<proteinExistence type="predicted"/>
<accession>A0ABR1KJU8</accession>
<feature type="compositionally biased region" description="Polar residues" evidence="1">
    <location>
        <begin position="228"/>
        <end position="242"/>
    </location>
</feature>
<evidence type="ECO:0000256" key="1">
    <source>
        <dbReference type="SAM" id="MobiDB-lite"/>
    </source>
</evidence>
<evidence type="ECO:0000313" key="2">
    <source>
        <dbReference type="EMBL" id="KAK7515373.1"/>
    </source>
</evidence>
<protein>
    <submittedName>
        <fullName evidence="2">Uncharacterized protein</fullName>
    </submittedName>
</protein>